<organism evidence="2 3">
    <name type="scientific">Flavobacterium sediminis</name>
    <dbReference type="NCBI Taxonomy" id="2201181"/>
    <lineage>
        <taxon>Bacteria</taxon>
        <taxon>Pseudomonadati</taxon>
        <taxon>Bacteroidota</taxon>
        <taxon>Flavobacteriia</taxon>
        <taxon>Flavobacteriales</taxon>
        <taxon>Flavobacteriaceae</taxon>
        <taxon>Flavobacterium</taxon>
    </lineage>
</organism>
<dbReference type="KEGG" id="fse:DI487_14155"/>
<accession>A0A2U8QYF9</accession>
<evidence type="ECO:0000313" key="2">
    <source>
        <dbReference type="EMBL" id="AWM14884.1"/>
    </source>
</evidence>
<evidence type="ECO:0000313" key="3">
    <source>
        <dbReference type="Proteomes" id="UP000245429"/>
    </source>
</evidence>
<feature type="domain" description="DUF6443" evidence="1">
    <location>
        <begin position="43"/>
        <end position="181"/>
    </location>
</feature>
<proteinExistence type="predicted"/>
<reference evidence="2 3" key="1">
    <citation type="submission" date="2018-05" db="EMBL/GenBank/DDBJ databases">
        <title>Flavobacterium sp. MEBiC07310.</title>
        <authorList>
            <person name="Baek K."/>
        </authorList>
    </citation>
    <scope>NUCLEOTIDE SEQUENCE [LARGE SCALE GENOMIC DNA]</scope>
    <source>
        <strain evidence="2 3">MEBiC07310</strain>
    </source>
</reference>
<gene>
    <name evidence="2" type="ORF">DI487_14155</name>
</gene>
<name>A0A2U8QYF9_9FLAO</name>
<dbReference type="Pfam" id="PF20041">
    <property type="entry name" value="DUF6443"/>
    <property type="match status" value="1"/>
</dbReference>
<sequence>MKTKIHKFKKIQDKLMAKKLGFILAMVPVLALGQSQDQNYIKQTTYKQANQNQVANPDIDVATIQVNYYNGLGYPIQQISHKQSGTGKDIITYITYDEFGRQTKEFLPYVSQAASLDFDLSSDINQANYYSSNPDPGFETTDYPFSEKTFDDSPLNRLLKQAAPGEIWKKDNGHEVQFAYDLNSTSDEVFQFEVNRSYVSSTELYAYSLNCIGYYAPGTLYKNITKNENWTSGVNNTIEEYIDDLGRVILKRTYNNGQKYDTNYVYDKIGNLIYVIPPLASDTVANVTVTQDPVTYYSQSYYISEFLIDTNGDPVTSGGGVWD</sequence>
<dbReference type="InterPro" id="IPR045619">
    <property type="entry name" value="DUF6443"/>
</dbReference>
<protein>
    <recommendedName>
        <fullName evidence="1">DUF6443 domain-containing protein</fullName>
    </recommendedName>
</protein>
<dbReference type="RefSeq" id="WP_109570222.1">
    <property type="nucleotide sequence ID" value="NZ_CP029463.1"/>
</dbReference>
<keyword evidence="3" id="KW-1185">Reference proteome</keyword>
<dbReference type="AlphaFoldDB" id="A0A2U8QYF9"/>
<dbReference type="EMBL" id="CP029463">
    <property type="protein sequence ID" value="AWM14884.1"/>
    <property type="molecule type" value="Genomic_DNA"/>
</dbReference>
<evidence type="ECO:0000259" key="1">
    <source>
        <dbReference type="Pfam" id="PF20041"/>
    </source>
</evidence>
<dbReference type="OrthoDB" id="2972467at2"/>
<dbReference type="Proteomes" id="UP000245429">
    <property type="component" value="Chromosome"/>
</dbReference>